<dbReference type="RefSeq" id="WP_163567202.1">
    <property type="nucleotide sequence ID" value="NZ_BAAANY010000036.1"/>
</dbReference>
<dbReference type="Proteomes" id="UP001500618">
    <property type="component" value="Unassembled WGS sequence"/>
</dbReference>
<comment type="caution">
    <text evidence="2">The sequence shown here is derived from an EMBL/GenBank/DDBJ whole genome shotgun (WGS) entry which is preliminary data.</text>
</comment>
<sequence>MNAQRVGRHRLGQPGLRYCREIPEVLARLEPTTSRNQHATEPARWRIRPALVFGVAAAASAAVVGGWLATGSTALADILGR</sequence>
<keyword evidence="1" id="KW-0812">Transmembrane</keyword>
<gene>
    <name evidence="2" type="ORF">GCM10009765_69490</name>
</gene>
<keyword evidence="3" id="KW-1185">Reference proteome</keyword>
<protein>
    <submittedName>
        <fullName evidence="2">Uncharacterized protein</fullName>
    </submittedName>
</protein>
<dbReference type="EMBL" id="BAAANY010000036">
    <property type="protein sequence ID" value="GAA1710274.1"/>
    <property type="molecule type" value="Genomic_DNA"/>
</dbReference>
<proteinExistence type="predicted"/>
<feature type="transmembrane region" description="Helical" evidence="1">
    <location>
        <begin position="50"/>
        <end position="69"/>
    </location>
</feature>
<organism evidence="2 3">
    <name type="scientific">Fodinicola feengrottensis</name>
    <dbReference type="NCBI Taxonomy" id="435914"/>
    <lineage>
        <taxon>Bacteria</taxon>
        <taxon>Bacillati</taxon>
        <taxon>Actinomycetota</taxon>
        <taxon>Actinomycetes</taxon>
        <taxon>Mycobacteriales</taxon>
        <taxon>Fodinicola</taxon>
    </lineage>
</organism>
<keyword evidence="1" id="KW-1133">Transmembrane helix</keyword>
<evidence type="ECO:0000256" key="1">
    <source>
        <dbReference type="SAM" id="Phobius"/>
    </source>
</evidence>
<reference evidence="3" key="1">
    <citation type="journal article" date="2019" name="Int. J. Syst. Evol. Microbiol.">
        <title>The Global Catalogue of Microorganisms (GCM) 10K type strain sequencing project: providing services to taxonomists for standard genome sequencing and annotation.</title>
        <authorList>
            <consortium name="The Broad Institute Genomics Platform"/>
            <consortium name="The Broad Institute Genome Sequencing Center for Infectious Disease"/>
            <person name="Wu L."/>
            <person name="Ma J."/>
        </authorList>
    </citation>
    <scope>NUCLEOTIDE SEQUENCE [LARGE SCALE GENOMIC DNA]</scope>
    <source>
        <strain evidence="3">JCM 14718</strain>
    </source>
</reference>
<evidence type="ECO:0000313" key="3">
    <source>
        <dbReference type="Proteomes" id="UP001500618"/>
    </source>
</evidence>
<evidence type="ECO:0000313" key="2">
    <source>
        <dbReference type="EMBL" id="GAA1710274.1"/>
    </source>
</evidence>
<accession>A0ABP4UU76</accession>
<keyword evidence="1" id="KW-0472">Membrane</keyword>
<name>A0ABP4UU76_9ACTN</name>